<keyword evidence="1" id="KW-1133">Transmembrane helix</keyword>
<evidence type="ECO:0000256" key="1">
    <source>
        <dbReference type="SAM" id="Phobius"/>
    </source>
</evidence>
<keyword evidence="1" id="KW-0812">Transmembrane</keyword>
<dbReference type="Proteomes" id="UP000199580">
    <property type="component" value="Unassembled WGS sequence"/>
</dbReference>
<evidence type="ECO:0000313" key="3">
    <source>
        <dbReference type="Proteomes" id="UP000199580"/>
    </source>
</evidence>
<name>A0A1G8SSY5_9FLAO</name>
<proteinExistence type="predicted"/>
<organism evidence="2 3">
    <name type="scientific">Flavobacterium noncentrifugens</name>
    <dbReference type="NCBI Taxonomy" id="1128970"/>
    <lineage>
        <taxon>Bacteria</taxon>
        <taxon>Pseudomonadati</taxon>
        <taxon>Bacteroidota</taxon>
        <taxon>Flavobacteriia</taxon>
        <taxon>Flavobacteriales</taxon>
        <taxon>Flavobacteriaceae</taxon>
        <taxon>Flavobacterium</taxon>
    </lineage>
</organism>
<protein>
    <submittedName>
        <fullName evidence="2">Uncharacterized protein</fullName>
    </submittedName>
</protein>
<reference evidence="2 3" key="1">
    <citation type="submission" date="2016-10" db="EMBL/GenBank/DDBJ databases">
        <authorList>
            <person name="de Groot N.N."/>
        </authorList>
    </citation>
    <scope>NUCLEOTIDE SEQUENCE [LARGE SCALE GENOMIC DNA]</scope>
    <source>
        <strain evidence="2 3">CGMCC 1.10076</strain>
    </source>
</reference>
<feature type="transmembrane region" description="Helical" evidence="1">
    <location>
        <begin position="19"/>
        <end position="38"/>
    </location>
</feature>
<gene>
    <name evidence="2" type="ORF">SAMN04487935_0687</name>
</gene>
<dbReference type="AlphaFoldDB" id="A0A1G8SSY5"/>
<sequence length="130" mass="15029">MINLTEQLIYKEEGFRKRIVFFISFGFFCISLTQTAFTTKDGISIIRQPAIHILAMGFFDLLAFHTAWLANPILLISYIALFREKNRPCSWVLLDCCVLYHFYITTGYLQMKAERKVKLSLTDWAIGCGS</sequence>
<keyword evidence="3" id="KW-1185">Reference proteome</keyword>
<evidence type="ECO:0000313" key="2">
    <source>
        <dbReference type="EMBL" id="SDJ32347.1"/>
    </source>
</evidence>
<feature type="transmembrane region" description="Helical" evidence="1">
    <location>
        <begin position="90"/>
        <end position="109"/>
    </location>
</feature>
<dbReference type="EMBL" id="FNEZ01000001">
    <property type="protein sequence ID" value="SDJ32347.1"/>
    <property type="molecule type" value="Genomic_DNA"/>
</dbReference>
<keyword evidence="1" id="KW-0472">Membrane</keyword>
<accession>A0A1G8SSY5</accession>